<organism evidence="1 2">
    <name type="scientific">Hoylesella saccharolytica F0055</name>
    <dbReference type="NCBI Taxonomy" id="1127699"/>
    <lineage>
        <taxon>Bacteria</taxon>
        <taxon>Pseudomonadati</taxon>
        <taxon>Bacteroidota</taxon>
        <taxon>Bacteroidia</taxon>
        <taxon>Bacteroidales</taxon>
        <taxon>Prevotellaceae</taxon>
        <taxon>Hoylesella</taxon>
    </lineage>
</organism>
<dbReference type="PATRIC" id="fig|1127699.3.peg.1296"/>
<evidence type="ECO:0000313" key="2">
    <source>
        <dbReference type="Proteomes" id="UP000010433"/>
    </source>
</evidence>
<keyword evidence="2" id="KW-1185">Reference proteome</keyword>
<gene>
    <name evidence="1" type="ORF">HMPREF9151_01402</name>
</gene>
<evidence type="ECO:0000313" key="1">
    <source>
        <dbReference type="EMBL" id="EKY00066.1"/>
    </source>
</evidence>
<proteinExistence type="predicted"/>
<protein>
    <submittedName>
        <fullName evidence="1">Uncharacterized protein</fullName>
    </submittedName>
</protein>
<dbReference type="AlphaFoldDB" id="L1N9Q5"/>
<accession>L1N9Q5</accession>
<name>L1N9Q5_9BACT</name>
<reference evidence="1 2" key="1">
    <citation type="submission" date="2012-05" db="EMBL/GenBank/DDBJ databases">
        <authorList>
            <person name="Weinstock G."/>
            <person name="Sodergren E."/>
            <person name="Lobos E.A."/>
            <person name="Fulton L."/>
            <person name="Fulton R."/>
            <person name="Courtney L."/>
            <person name="Fronick C."/>
            <person name="O'Laughlin M."/>
            <person name="Godfrey J."/>
            <person name="Wilson R.M."/>
            <person name="Miner T."/>
            <person name="Farmer C."/>
            <person name="Delehaunty K."/>
            <person name="Cordes M."/>
            <person name="Minx P."/>
            <person name="Tomlinson C."/>
            <person name="Chen J."/>
            <person name="Wollam A."/>
            <person name="Pepin K.H."/>
            <person name="Bhonagiri V."/>
            <person name="Zhang X."/>
            <person name="Suruliraj S."/>
            <person name="Warren W."/>
            <person name="Mitreva M."/>
            <person name="Mardis E.R."/>
            <person name="Wilson R.K."/>
        </authorList>
    </citation>
    <scope>NUCLEOTIDE SEQUENCE [LARGE SCALE GENOMIC DNA]</scope>
    <source>
        <strain evidence="1 2">F0055</strain>
    </source>
</reference>
<dbReference type="STRING" id="1127699.HMPREF9151_01402"/>
<comment type="caution">
    <text evidence="1">The sequence shown here is derived from an EMBL/GenBank/DDBJ whole genome shotgun (WGS) entry which is preliminary data.</text>
</comment>
<sequence>MHILNLGAKIVKEREFDIRNNGNKRGLLAAKDAFLVDFATTFLLLHPLSLLKYTSVRYK</sequence>
<dbReference type="EMBL" id="AMEP01000093">
    <property type="protein sequence ID" value="EKY00066.1"/>
    <property type="molecule type" value="Genomic_DNA"/>
</dbReference>
<dbReference type="Proteomes" id="UP000010433">
    <property type="component" value="Unassembled WGS sequence"/>
</dbReference>
<dbReference type="HOGENOM" id="CLU_2956851_0_0_10"/>